<evidence type="ECO:0000313" key="2">
    <source>
        <dbReference type="EMBL" id="KAH7968278.1"/>
    </source>
</evidence>
<feature type="region of interest" description="Disordered" evidence="1">
    <location>
        <begin position="257"/>
        <end position="297"/>
    </location>
</feature>
<gene>
    <name evidence="2" type="ORF">HPB52_007311</name>
</gene>
<feature type="region of interest" description="Disordered" evidence="1">
    <location>
        <begin position="167"/>
        <end position="187"/>
    </location>
</feature>
<reference evidence="2" key="2">
    <citation type="submission" date="2021-09" db="EMBL/GenBank/DDBJ databases">
        <authorList>
            <person name="Jia N."/>
            <person name="Wang J."/>
            <person name="Shi W."/>
            <person name="Du L."/>
            <person name="Sun Y."/>
            <person name="Zhan W."/>
            <person name="Jiang J."/>
            <person name="Wang Q."/>
            <person name="Zhang B."/>
            <person name="Ji P."/>
            <person name="Sakyi L.B."/>
            <person name="Cui X."/>
            <person name="Yuan T."/>
            <person name="Jiang B."/>
            <person name="Yang W."/>
            <person name="Lam T.T.-Y."/>
            <person name="Chang Q."/>
            <person name="Ding S."/>
            <person name="Wang X."/>
            <person name="Zhu J."/>
            <person name="Ruan X."/>
            <person name="Zhao L."/>
            <person name="Wei J."/>
            <person name="Que T."/>
            <person name="Du C."/>
            <person name="Cheng J."/>
            <person name="Dai P."/>
            <person name="Han X."/>
            <person name="Huang E."/>
            <person name="Gao Y."/>
            <person name="Liu J."/>
            <person name="Shao H."/>
            <person name="Ye R."/>
            <person name="Li L."/>
            <person name="Wei W."/>
            <person name="Wang X."/>
            <person name="Wang C."/>
            <person name="Huo Q."/>
            <person name="Li W."/>
            <person name="Guo W."/>
            <person name="Chen H."/>
            <person name="Chen S."/>
            <person name="Zhou L."/>
            <person name="Zhou L."/>
            <person name="Ni X."/>
            <person name="Tian J."/>
            <person name="Zhou Y."/>
            <person name="Sheng Y."/>
            <person name="Liu T."/>
            <person name="Pan Y."/>
            <person name="Xia L."/>
            <person name="Li J."/>
            <person name="Zhao F."/>
            <person name="Cao W."/>
        </authorList>
    </citation>
    <scope>NUCLEOTIDE SEQUENCE</scope>
    <source>
        <strain evidence="2">Rsan-2018</strain>
        <tissue evidence="2">Larvae</tissue>
    </source>
</reference>
<feature type="region of interest" description="Disordered" evidence="1">
    <location>
        <begin position="62"/>
        <end position="89"/>
    </location>
</feature>
<dbReference type="EMBL" id="JABSTV010001248">
    <property type="protein sequence ID" value="KAH7968278.1"/>
    <property type="molecule type" value="Genomic_DNA"/>
</dbReference>
<name>A0A9D4T377_RHISA</name>
<sequence length="623" mass="64185">MQQRLLSAHGPASWASLHGYATASSRVSREKEEGTHLCVGACCGGLLAQQRCAARGEAAFQTKGNGIGDGRRPKISLDEPSTSGRSTRHYSTPIMATACRPSLRGTSIMFCRRTMVPTLGTLTGTHIKDRHNHRQSPALNPATVPGASNVSTVPVLMCRVVKVPVNTTLPTSPQKSESSSSGTHHVGSHIATSISHISQVFGRVVNPVVALLQNASVWLNRTAHGDDSAAAHHHQHQSADHHSLVLKKKLQVIGPISRQQKGHASVPTRPSLVTDAPTKPSPAPAVTTTVPKATSRSRLTTAPRFVPAAITTVGVAAPTLGGPVPRAGTFPVWANTITSTIVPASLPADVSSVTHVSTQVPDSTTASVERTLTSTRATLPTVTPTGVAVPATAAPTSLDFRANPFTATTTWTELPASIPADATSTTDVAFEKTQVFHGSTVVTSEGAEPAAFPDSTSTVLTTTLGSPDPRAGLFTVLVTSPEASTPGLPDHEQANITIAAPASTSALATASFEPRAETVITSTPEAPTLPVNADAPSVLFAQTTMAPGMDTTSAQASTVVQAVPLATRAPLAVATAADVTTGPVTLSTTPVPAAVLSTTPSPTSSQVASFTVLGVRSVRPKTR</sequence>
<organism evidence="2 3">
    <name type="scientific">Rhipicephalus sanguineus</name>
    <name type="common">Brown dog tick</name>
    <name type="synonym">Ixodes sanguineus</name>
    <dbReference type="NCBI Taxonomy" id="34632"/>
    <lineage>
        <taxon>Eukaryota</taxon>
        <taxon>Metazoa</taxon>
        <taxon>Ecdysozoa</taxon>
        <taxon>Arthropoda</taxon>
        <taxon>Chelicerata</taxon>
        <taxon>Arachnida</taxon>
        <taxon>Acari</taxon>
        <taxon>Parasitiformes</taxon>
        <taxon>Ixodida</taxon>
        <taxon>Ixodoidea</taxon>
        <taxon>Ixodidae</taxon>
        <taxon>Rhipicephalinae</taxon>
        <taxon>Rhipicephalus</taxon>
        <taxon>Rhipicephalus</taxon>
    </lineage>
</organism>
<accession>A0A9D4T377</accession>
<reference evidence="2" key="1">
    <citation type="journal article" date="2020" name="Cell">
        <title>Large-Scale Comparative Analyses of Tick Genomes Elucidate Their Genetic Diversity and Vector Capacities.</title>
        <authorList>
            <consortium name="Tick Genome and Microbiome Consortium (TIGMIC)"/>
            <person name="Jia N."/>
            <person name="Wang J."/>
            <person name="Shi W."/>
            <person name="Du L."/>
            <person name="Sun Y."/>
            <person name="Zhan W."/>
            <person name="Jiang J.F."/>
            <person name="Wang Q."/>
            <person name="Zhang B."/>
            <person name="Ji P."/>
            <person name="Bell-Sakyi L."/>
            <person name="Cui X.M."/>
            <person name="Yuan T.T."/>
            <person name="Jiang B.G."/>
            <person name="Yang W.F."/>
            <person name="Lam T.T."/>
            <person name="Chang Q.C."/>
            <person name="Ding S.J."/>
            <person name="Wang X.J."/>
            <person name="Zhu J.G."/>
            <person name="Ruan X.D."/>
            <person name="Zhao L."/>
            <person name="Wei J.T."/>
            <person name="Ye R.Z."/>
            <person name="Que T.C."/>
            <person name="Du C.H."/>
            <person name="Zhou Y.H."/>
            <person name="Cheng J.X."/>
            <person name="Dai P.F."/>
            <person name="Guo W.B."/>
            <person name="Han X.H."/>
            <person name="Huang E.J."/>
            <person name="Li L.F."/>
            <person name="Wei W."/>
            <person name="Gao Y.C."/>
            <person name="Liu J.Z."/>
            <person name="Shao H.Z."/>
            <person name="Wang X."/>
            <person name="Wang C.C."/>
            <person name="Yang T.C."/>
            <person name="Huo Q.B."/>
            <person name="Li W."/>
            <person name="Chen H.Y."/>
            <person name="Chen S.E."/>
            <person name="Zhou L.G."/>
            <person name="Ni X.B."/>
            <person name="Tian J.H."/>
            <person name="Sheng Y."/>
            <person name="Liu T."/>
            <person name="Pan Y.S."/>
            <person name="Xia L.Y."/>
            <person name="Li J."/>
            <person name="Zhao F."/>
            <person name="Cao W.C."/>
        </authorList>
    </citation>
    <scope>NUCLEOTIDE SEQUENCE</scope>
    <source>
        <strain evidence="2">Rsan-2018</strain>
    </source>
</reference>
<evidence type="ECO:0000256" key="1">
    <source>
        <dbReference type="SAM" id="MobiDB-lite"/>
    </source>
</evidence>
<dbReference type="AlphaFoldDB" id="A0A9D4T377"/>
<dbReference type="VEuPathDB" id="VectorBase:RSAN_034006"/>
<evidence type="ECO:0000313" key="3">
    <source>
        <dbReference type="Proteomes" id="UP000821837"/>
    </source>
</evidence>
<protein>
    <submittedName>
        <fullName evidence="2">Uncharacterized protein</fullName>
    </submittedName>
</protein>
<keyword evidence="3" id="KW-1185">Reference proteome</keyword>
<comment type="caution">
    <text evidence="2">The sequence shown here is derived from an EMBL/GenBank/DDBJ whole genome shotgun (WGS) entry which is preliminary data.</text>
</comment>
<proteinExistence type="predicted"/>
<feature type="compositionally biased region" description="Low complexity" evidence="1">
    <location>
        <begin position="176"/>
        <end position="187"/>
    </location>
</feature>
<feature type="compositionally biased region" description="Low complexity" evidence="1">
    <location>
        <begin position="284"/>
        <end position="294"/>
    </location>
</feature>
<dbReference type="Proteomes" id="UP000821837">
    <property type="component" value="Unassembled WGS sequence"/>
</dbReference>